<gene>
    <name evidence="3" type="ORF">BSAL_23610</name>
</gene>
<dbReference type="Proteomes" id="UP000051952">
    <property type="component" value="Unassembled WGS sequence"/>
</dbReference>
<dbReference type="GO" id="GO:0005737">
    <property type="term" value="C:cytoplasm"/>
    <property type="evidence" value="ECO:0007669"/>
    <property type="project" value="TreeGrafter"/>
</dbReference>
<dbReference type="OrthoDB" id="10250105at2759"/>
<feature type="compositionally biased region" description="Polar residues" evidence="1">
    <location>
        <begin position="283"/>
        <end position="299"/>
    </location>
</feature>
<dbReference type="InterPro" id="IPR004143">
    <property type="entry name" value="BPL_LPL_catalytic"/>
</dbReference>
<dbReference type="VEuPathDB" id="TriTrypDB:BSAL_23610"/>
<evidence type="ECO:0000256" key="1">
    <source>
        <dbReference type="SAM" id="MobiDB-lite"/>
    </source>
</evidence>
<organism evidence="3 4">
    <name type="scientific">Bodo saltans</name>
    <name type="common">Flagellated protozoan</name>
    <dbReference type="NCBI Taxonomy" id="75058"/>
    <lineage>
        <taxon>Eukaryota</taxon>
        <taxon>Discoba</taxon>
        <taxon>Euglenozoa</taxon>
        <taxon>Kinetoplastea</taxon>
        <taxon>Metakinetoplastina</taxon>
        <taxon>Eubodonida</taxon>
        <taxon>Bodonidae</taxon>
        <taxon>Bodo</taxon>
    </lineage>
</organism>
<keyword evidence="4" id="KW-1185">Reference proteome</keyword>
<dbReference type="OMA" id="CGLACRR"/>
<keyword evidence="3" id="KW-0436">Ligase</keyword>
<protein>
    <submittedName>
        <fullName evidence="3">Biotin lipoate protein ligase-like protein, putative</fullName>
    </submittedName>
</protein>
<dbReference type="AlphaFoldDB" id="A0A0S4JE29"/>
<feature type="domain" description="BPL/LPL catalytic" evidence="2">
    <location>
        <begin position="41"/>
        <end position="174"/>
    </location>
</feature>
<dbReference type="InterPro" id="IPR045864">
    <property type="entry name" value="aa-tRNA-synth_II/BPL/LPL"/>
</dbReference>
<feature type="region of interest" description="Disordered" evidence="1">
    <location>
        <begin position="278"/>
        <end position="299"/>
    </location>
</feature>
<dbReference type="Pfam" id="PF03099">
    <property type="entry name" value="BPL_LplA_LipB"/>
    <property type="match status" value="1"/>
</dbReference>
<dbReference type="PANTHER" id="PTHR12835">
    <property type="entry name" value="BIOTIN PROTEIN LIGASE"/>
    <property type="match status" value="1"/>
</dbReference>
<evidence type="ECO:0000313" key="4">
    <source>
        <dbReference type="Proteomes" id="UP000051952"/>
    </source>
</evidence>
<evidence type="ECO:0000313" key="3">
    <source>
        <dbReference type="EMBL" id="CUG89827.1"/>
    </source>
</evidence>
<accession>A0A0S4JE29</accession>
<evidence type="ECO:0000259" key="2">
    <source>
        <dbReference type="Pfam" id="PF03099"/>
    </source>
</evidence>
<proteinExistence type="predicted"/>
<reference evidence="4" key="1">
    <citation type="submission" date="2015-09" db="EMBL/GenBank/DDBJ databases">
        <authorList>
            <consortium name="Pathogen Informatics"/>
        </authorList>
    </citation>
    <scope>NUCLEOTIDE SEQUENCE [LARGE SCALE GENOMIC DNA]</scope>
    <source>
        <strain evidence="4">Lake Konstanz</strain>
    </source>
</reference>
<sequence>MRRGVPSIRYLDTVTSTMDVAKEMIAASTSSATTSSSPLQSFGVVAKVQTHGRGTSEKFWASPSGNLMFTIGVPMERIATEILPVLPLVVGIAVREAAQKCSGLGASTTGNAELIGDGGSAGGEHASATSNIPVKRNAVIMAKWPNDTVWDGRKLSGSLIEHADTHMLIGIGVNVDTAPEVADGGRPTVCLREIMREGGSSRMVGPSIPELAETVWTELFQILERAETKEIGRGHVVQRFSAIMNWGLTLNKRNVERTAVRAVRLNSWGHLVVIPATTDDCEPNNNHNQEGQSSNKGNQNEEVLMSEYLF</sequence>
<dbReference type="Gene3D" id="3.30.930.10">
    <property type="entry name" value="Bira Bifunctional Protein, Domain 2"/>
    <property type="match status" value="1"/>
</dbReference>
<dbReference type="PANTHER" id="PTHR12835:SF5">
    <property type="entry name" value="BIOTIN--PROTEIN LIGASE"/>
    <property type="match status" value="1"/>
</dbReference>
<dbReference type="EMBL" id="CYKH01001772">
    <property type="protein sequence ID" value="CUG89827.1"/>
    <property type="molecule type" value="Genomic_DNA"/>
</dbReference>
<name>A0A0S4JE29_BODSA</name>
<dbReference type="SUPFAM" id="SSF55681">
    <property type="entry name" value="Class II aaRS and biotin synthetases"/>
    <property type="match status" value="1"/>
</dbReference>
<dbReference type="GO" id="GO:0004077">
    <property type="term" value="F:biotin--[biotin carboxyl-carrier protein] ligase activity"/>
    <property type="evidence" value="ECO:0007669"/>
    <property type="project" value="TreeGrafter"/>
</dbReference>